<name>A0A7X2TN26_9FIRM</name>
<reference evidence="3 4" key="1">
    <citation type="submission" date="2019-08" db="EMBL/GenBank/DDBJ databases">
        <title>In-depth cultivation of the pig gut microbiome towards novel bacterial diversity and tailored functional studies.</title>
        <authorList>
            <person name="Wylensek D."/>
            <person name="Hitch T.C.A."/>
            <person name="Clavel T."/>
        </authorList>
    </citation>
    <scope>NUCLEOTIDE SEQUENCE [LARGE SCALE GENOMIC DNA]</scope>
    <source>
        <strain evidence="3 4">Oil+RF-744-WCA-WT-13</strain>
    </source>
</reference>
<evidence type="ECO:0000256" key="2">
    <source>
        <dbReference type="SAM" id="Phobius"/>
    </source>
</evidence>
<organism evidence="3 4">
    <name type="scientific">Bilifractor porci</name>
    <dbReference type="NCBI Taxonomy" id="2606636"/>
    <lineage>
        <taxon>Bacteria</taxon>
        <taxon>Bacillati</taxon>
        <taxon>Bacillota</taxon>
        <taxon>Clostridia</taxon>
        <taxon>Lachnospirales</taxon>
        <taxon>Lachnospiraceae</taxon>
        <taxon>Bilifractor</taxon>
    </lineage>
</organism>
<sequence>MKKTPRRARILALIGIILLLGMYGSTMVFALMKSPAARGLLMGSVFCTIAVPVLLYAILLAAKNVRGKALPHHEEKETAADPSPSEPEPDPGVQDTLTYGQNKSESSDPGKK</sequence>
<feature type="compositionally biased region" description="Polar residues" evidence="1">
    <location>
        <begin position="95"/>
        <end position="104"/>
    </location>
</feature>
<protein>
    <submittedName>
        <fullName evidence="3">Uncharacterized protein</fullName>
    </submittedName>
</protein>
<dbReference type="Proteomes" id="UP000466864">
    <property type="component" value="Unassembled WGS sequence"/>
</dbReference>
<evidence type="ECO:0000256" key="1">
    <source>
        <dbReference type="SAM" id="MobiDB-lite"/>
    </source>
</evidence>
<dbReference type="RefSeq" id="WP_154457755.1">
    <property type="nucleotide sequence ID" value="NZ_VUMV01000003.1"/>
</dbReference>
<proteinExistence type="predicted"/>
<evidence type="ECO:0000313" key="3">
    <source>
        <dbReference type="EMBL" id="MST81849.1"/>
    </source>
</evidence>
<keyword evidence="2" id="KW-0472">Membrane</keyword>
<feature type="transmembrane region" description="Helical" evidence="2">
    <location>
        <begin position="40"/>
        <end position="62"/>
    </location>
</feature>
<dbReference type="EMBL" id="VUMV01000003">
    <property type="protein sequence ID" value="MST81849.1"/>
    <property type="molecule type" value="Genomic_DNA"/>
</dbReference>
<feature type="region of interest" description="Disordered" evidence="1">
    <location>
        <begin position="70"/>
        <end position="112"/>
    </location>
</feature>
<accession>A0A7X2TN26</accession>
<keyword evidence="2" id="KW-0812">Transmembrane</keyword>
<evidence type="ECO:0000313" key="4">
    <source>
        <dbReference type="Proteomes" id="UP000466864"/>
    </source>
</evidence>
<dbReference type="AlphaFoldDB" id="A0A7X2TN26"/>
<keyword evidence="4" id="KW-1185">Reference proteome</keyword>
<gene>
    <name evidence="3" type="ORF">FYJ60_05915</name>
</gene>
<comment type="caution">
    <text evidence="3">The sequence shown here is derived from an EMBL/GenBank/DDBJ whole genome shotgun (WGS) entry which is preliminary data.</text>
</comment>
<keyword evidence="2" id="KW-1133">Transmembrane helix</keyword>